<accession>A0A8S9M9P8</accession>
<sequence>MTTACLISGVDHLGSHYLRRRSSRLSLSPASIISSIIISGAAHLHRHHHHFNHLRFHSVIELSENRVNAGSVPIPVSGSSDQFLILPETSCRGNYQR</sequence>
<dbReference type="AlphaFoldDB" id="A0A8S9M9P8"/>
<reference evidence="1" key="1">
    <citation type="submission" date="2019-12" db="EMBL/GenBank/DDBJ databases">
        <title>Genome sequencing and annotation of Brassica cretica.</title>
        <authorList>
            <person name="Studholme D.J."/>
            <person name="Sarris P.F."/>
        </authorList>
    </citation>
    <scope>NUCLEOTIDE SEQUENCE</scope>
    <source>
        <strain evidence="1">PFS-102/07</strain>
        <tissue evidence="1">Leaf</tissue>
    </source>
</reference>
<organism evidence="1">
    <name type="scientific">Brassica cretica</name>
    <name type="common">Mustard</name>
    <dbReference type="NCBI Taxonomy" id="69181"/>
    <lineage>
        <taxon>Eukaryota</taxon>
        <taxon>Viridiplantae</taxon>
        <taxon>Streptophyta</taxon>
        <taxon>Embryophyta</taxon>
        <taxon>Tracheophyta</taxon>
        <taxon>Spermatophyta</taxon>
        <taxon>Magnoliopsida</taxon>
        <taxon>eudicotyledons</taxon>
        <taxon>Gunneridae</taxon>
        <taxon>Pentapetalae</taxon>
        <taxon>rosids</taxon>
        <taxon>malvids</taxon>
        <taxon>Brassicales</taxon>
        <taxon>Brassicaceae</taxon>
        <taxon>Brassiceae</taxon>
        <taxon>Brassica</taxon>
    </lineage>
</organism>
<protein>
    <submittedName>
        <fullName evidence="1">Uncharacterized protein</fullName>
    </submittedName>
</protein>
<dbReference type="EMBL" id="QGKY02000089">
    <property type="protein sequence ID" value="KAF2613926.1"/>
    <property type="molecule type" value="Genomic_DNA"/>
</dbReference>
<comment type="caution">
    <text evidence="1">The sequence shown here is derived from an EMBL/GenBank/DDBJ whole genome shotgun (WGS) entry which is preliminary data.</text>
</comment>
<proteinExistence type="predicted"/>
<evidence type="ECO:0000313" key="1">
    <source>
        <dbReference type="EMBL" id="KAF2613926.1"/>
    </source>
</evidence>
<name>A0A8S9M9P8_BRACR</name>
<gene>
    <name evidence="1" type="ORF">F2Q70_00010423</name>
</gene>